<dbReference type="GO" id="GO:0004252">
    <property type="term" value="F:serine-type endopeptidase activity"/>
    <property type="evidence" value="ECO:0007669"/>
    <property type="project" value="UniProtKB-UniRule"/>
</dbReference>
<keyword evidence="2" id="KW-0378">Hydrolase</keyword>
<evidence type="ECO:0000313" key="5">
    <source>
        <dbReference type="EMBL" id="SFN86200.1"/>
    </source>
</evidence>
<dbReference type="SUPFAM" id="SSF54211">
    <property type="entry name" value="Ribosomal protein S5 domain 2-like"/>
    <property type="match status" value="1"/>
</dbReference>
<feature type="domain" description="Lon proteolytic" evidence="4">
    <location>
        <begin position="567"/>
        <end position="762"/>
    </location>
</feature>
<feature type="active site" evidence="2">
    <location>
        <position position="657"/>
    </location>
</feature>
<gene>
    <name evidence="5" type="ORF">SAMN04488695_106118</name>
</gene>
<evidence type="ECO:0000313" key="6">
    <source>
        <dbReference type="Proteomes" id="UP000181899"/>
    </source>
</evidence>
<dbReference type="InterPro" id="IPR014721">
    <property type="entry name" value="Ribsml_uS5_D2-typ_fold_subgr"/>
</dbReference>
<comment type="catalytic activity">
    <reaction evidence="2">
        <text>Hydrolysis of proteins in presence of ATP.</text>
        <dbReference type="EC" id="3.4.21.53"/>
    </reaction>
</comment>
<dbReference type="Pfam" id="PF20437">
    <property type="entry name" value="LonC_helical"/>
    <property type="match status" value="1"/>
</dbReference>
<dbReference type="Gene3D" id="3.40.50.300">
    <property type="entry name" value="P-loop containing nucleotide triphosphate hydrolases"/>
    <property type="match status" value="2"/>
</dbReference>
<dbReference type="InterPro" id="IPR008269">
    <property type="entry name" value="Lon_proteolytic"/>
</dbReference>
<dbReference type="PRINTS" id="PR00830">
    <property type="entry name" value="ENDOLAPTASE"/>
</dbReference>
<dbReference type="PANTHER" id="PTHR10046">
    <property type="entry name" value="ATP DEPENDENT LON PROTEASE FAMILY MEMBER"/>
    <property type="match status" value="1"/>
</dbReference>
<dbReference type="Pfam" id="PF20436">
    <property type="entry name" value="LonB_AAA-LID"/>
    <property type="match status" value="1"/>
</dbReference>
<evidence type="ECO:0000256" key="3">
    <source>
        <dbReference type="SAM" id="MobiDB-lite"/>
    </source>
</evidence>
<keyword evidence="1 2" id="KW-0645">Protease</keyword>
<feature type="region of interest" description="Disordered" evidence="3">
    <location>
        <begin position="192"/>
        <end position="211"/>
    </location>
</feature>
<comment type="similarity">
    <text evidence="2">Belongs to the peptidase S16 family.</text>
</comment>
<feature type="compositionally biased region" description="Basic and acidic residues" evidence="3">
    <location>
        <begin position="194"/>
        <end position="211"/>
    </location>
</feature>
<sequence length="796" mass="91153">MDQYKVPVEKLTRRCSLEELQLMSNRKEMPMRKGVIGQERATRAMEFGLQMEARGYHIFVVGPPGTGRTSYTEAVVKEFSEKKKEKPLDYCYIHNFRAEDRPIIVELPMGEGKKFQKEMQEFIEDLKSIIPKVFEDGAYEKKRDEIVLKLQEKLDALYDGMKRDAEKEGFLMKPVPPRFVFIPLKDGKQMAPESFEKLSPEERKNLDEKGRKLTKALDDTLKESQRLEDDAREYLRKIEETYVLEAVRPRIARLQERYRGYEKIENHLLDLTEDLGKNYAPFRGLRQKEEEKPQNMFSAPEKNPLLKYQVHVFVNNEDCKGAPVVYESHPTYYHLFGKLEYTSHMLSMETDFTMLRPGAIHRANGGFLILQMRDILRDPNVWEPLKKALKHDQAAVENIGEEYRLIPSGTLRPEPVPLKLKVIIICDPELYHYLYQMDEDLERLFKVRVDFDLEMERTSENVLKYAAFVEELCTREGLNPFSLEAMDKIVEYGTRIAGDQSKLTTRFNKVTEVIYESEAAARTDGTERVEEKHVLAALKERRHRENLFEDRMKEEILKDVIHIKTEGEEIGQINGLSVLSTGGYSFGMPSRITARTYVGDAGVINIERETRMSGKIHTKGVLTLSGYLGGLFAQDTPLSLTAQVTFEQSYGGVEGDSASSTELYAILSSLSGVPIRQSIAVTGSVDQKGEIQPIGGVTEKIEGFFDICRERGLTGEEGVLIPVQNISHLMLKEEVIEAVNKGLFSIYAVKHIHEGVEILMGRPAGYQNGEFLSGSVYDLAFRKIRKFQKAMEAKRE</sequence>
<dbReference type="EC" id="3.4.21.53" evidence="2"/>
<dbReference type="PROSITE" id="PS51786">
    <property type="entry name" value="LON_PROTEOLYTIC"/>
    <property type="match status" value="1"/>
</dbReference>
<dbReference type="Gene3D" id="3.30.230.10">
    <property type="match status" value="1"/>
</dbReference>
<keyword evidence="2" id="KW-0720">Serine protease</keyword>
<dbReference type="eggNOG" id="COG1067">
    <property type="taxonomic scope" value="Bacteria"/>
</dbReference>
<dbReference type="Pfam" id="PF05362">
    <property type="entry name" value="Lon_C"/>
    <property type="match status" value="1"/>
</dbReference>
<dbReference type="Proteomes" id="UP000181899">
    <property type="component" value="Unassembled WGS sequence"/>
</dbReference>
<dbReference type="Gene3D" id="1.10.8.60">
    <property type="match status" value="1"/>
</dbReference>
<feature type="active site" evidence="2">
    <location>
        <position position="700"/>
    </location>
</feature>
<organism evidence="5 6">
    <name type="scientific">Proteiniclasticum ruminis</name>
    <dbReference type="NCBI Taxonomy" id="398199"/>
    <lineage>
        <taxon>Bacteria</taxon>
        <taxon>Bacillati</taxon>
        <taxon>Bacillota</taxon>
        <taxon>Clostridia</taxon>
        <taxon>Eubacteriales</taxon>
        <taxon>Clostridiaceae</taxon>
        <taxon>Proteiniclasticum</taxon>
    </lineage>
</organism>
<dbReference type="GO" id="GO:0006508">
    <property type="term" value="P:proteolysis"/>
    <property type="evidence" value="ECO:0007669"/>
    <property type="project" value="UniProtKB-KW"/>
</dbReference>
<dbReference type="STRING" id="398199.SAMN05421804_101823"/>
<name>A0A1I5CGR1_9CLOT</name>
<dbReference type="GO" id="GO:0030163">
    <property type="term" value="P:protein catabolic process"/>
    <property type="evidence" value="ECO:0007669"/>
    <property type="project" value="InterPro"/>
</dbReference>
<dbReference type="SUPFAM" id="SSF52540">
    <property type="entry name" value="P-loop containing nucleoside triphosphate hydrolases"/>
    <property type="match status" value="1"/>
</dbReference>
<keyword evidence="6" id="KW-1185">Reference proteome</keyword>
<accession>A0A1I5CGR1</accession>
<dbReference type="Pfam" id="PF13654">
    <property type="entry name" value="AAA_32"/>
    <property type="match status" value="1"/>
</dbReference>
<dbReference type="InterPro" id="IPR027417">
    <property type="entry name" value="P-loop_NTPase"/>
</dbReference>
<evidence type="ECO:0000256" key="2">
    <source>
        <dbReference type="PROSITE-ProRule" id="PRU01122"/>
    </source>
</evidence>
<dbReference type="RefSeq" id="WP_074912282.1">
    <property type="nucleotide sequence ID" value="NZ_FOVK01000006.1"/>
</dbReference>
<dbReference type="GO" id="GO:0005524">
    <property type="term" value="F:ATP binding"/>
    <property type="evidence" value="ECO:0007669"/>
    <property type="project" value="InterPro"/>
</dbReference>
<dbReference type="InterPro" id="IPR027065">
    <property type="entry name" value="Lon_Prtase"/>
</dbReference>
<dbReference type="InterPro" id="IPR046844">
    <property type="entry name" value="Lon-like_helical"/>
</dbReference>
<dbReference type="InterPro" id="IPR020568">
    <property type="entry name" value="Ribosomal_Su5_D2-typ_SF"/>
</dbReference>
<reference evidence="5 6" key="1">
    <citation type="submission" date="2016-10" db="EMBL/GenBank/DDBJ databases">
        <authorList>
            <person name="de Groot N.N."/>
        </authorList>
    </citation>
    <scope>NUCLEOTIDE SEQUENCE [LARGE SCALE GENOMIC DNA]</scope>
    <source>
        <strain evidence="5 6">ML2</strain>
    </source>
</reference>
<dbReference type="EMBL" id="FOVK01000006">
    <property type="protein sequence ID" value="SFN86200.1"/>
    <property type="molecule type" value="Genomic_DNA"/>
</dbReference>
<proteinExistence type="inferred from homology"/>
<evidence type="ECO:0000259" key="4">
    <source>
        <dbReference type="PROSITE" id="PS51786"/>
    </source>
</evidence>
<evidence type="ECO:0000256" key="1">
    <source>
        <dbReference type="ARBA" id="ARBA00022670"/>
    </source>
</evidence>
<protein>
    <recommendedName>
        <fullName evidence="2">endopeptidase La</fullName>
        <ecNumber evidence="2">3.4.21.53</ecNumber>
    </recommendedName>
</protein>
<dbReference type="InterPro" id="IPR041699">
    <property type="entry name" value="AAA_32"/>
</dbReference>
<dbReference type="InterPro" id="IPR046843">
    <property type="entry name" value="LonB_AAA-LID"/>
</dbReference>
<dbReference type="GO" id="GO:0004176">
    <property type="term" value="F:ATP-dependent peptidase activity"/>
    <property type="evidence" value="ECO:0007669"/>
    <property type="project" value="UniProtKB-UniRule"/>
</dbReference>
<dbReference type="AlphaFoldDB" id="A0A1I5CGR1"/>